<feature type="transmembrane region" description="Helical" evidence="11">
    <location>
        <begin position="31"/>
        <end position="50"/>
    </location>
</feature>
<accession>A0A913ZL71</accession>
<keyword evidence="6 11" id="KW-1133">Transmembrane helix</keyword>
<evidence type="ECO:0000256" key="1">
    <source>
        <dbReference type="ARBA" id="ARBA00004126"/>
    </source>
</evidence>
<dbReference type="GO" id="GO:0003677">
    <property type="term" value="F:DNA binding"/>
    <property type="evidence" value="ECO:0007669"/>
    <property type="project" value="UniProtKB-KW"/>
</dbReference>
<evidence type="ECO:0000256" key="7">
    <source>
        <dbReference type="ARBA" id="ARBA00023054"/>
    </source>
</evidence>
<protein>
    <recommendedName>
        <fullName evidence="4">Transmembrane protein 18</fullName>
    </recommendedName>
</protein>
<keyword evidence="9 11" id="KW-0472">Membrane</keyword>
<dbReference type="OrthoDB" id="411535at2759"/>
<keyword evidence="10" id="KW-0539">Nucleus</keyword>
<sequence>MAPELPEDAVGVDDIDGMFAFLEHIDWTEPWLITLLLFHAVCAAVTVLTRKYFNVQLVYFFLLLILIYFSETINEYAALNYESFSKQQYFDSNGLFIAVVFSLPLLCNCLLIVMIWMYQTAHLLVKVKRAEIRHKSKQEEAKAK</sequence>
<dbReference type="AlphaFoldDB" id="A0A913ZL71"/>
<name>A0A913ZL71_PATMI</name>
<evidence type="ECO:0000256" key="9">
    <source>
        <dbReference type="ARBA" id="ARBA00023136"/>
    </source>
</evidence>
<feature type="transmembrane region" description="Helical" evidence="11">
    <location>
        <begin position="94"/>
        <end position="118"/>
    </location>
</feature>
<evidence type="ECO:0000256" key="5">
    <source>
        <dbReference type="ARBA" id="ARBA00022692"/>
    </source>
</evidence>
<evidence type="ECO:0000256" key="10">
    <source>
        <dbReference type="ARBA" id="ARBA00023242"/>
    </source>
</evidence>
<evidence type="ECO:0000256" key="4">
    <source>
        <dbReference type="ARBA" id="ARBA00014253"/>
    </source>
</evidence>
<dbReference type="OMA" id="TFSKQQY"/>
<dbReference type="Proteomes" id="UP000887568">
    <property type="component" value="Unplaced"/>
</dbReference>
<dbReference type="GO" id="GO:0031965">
    <property type="term" value="C:nuclear membrane"/>
    <property type="evidence" value="ECO:0007669"/>
    <property type="project" value="UniProtKB-SubCell"/>
</dbReference>
<dbReference type="PANTHER" id="PTHR22593:SF2">
    <property type="entry name" value="TRANSMEMBRANE PROTEIN 18"/>
    <property type="match status" value="1"/>
</dbReference>
<dbReference type="InterPro" id="IPR026721">
    <property type="entry name" value="TMEM18"/>
</dbReference>
<evidence type="ECO:0000256" key="3">
    <source>
        <dbReference type="ARBA" id="ARBA00009971"/>
    </source>
</evidence>
<proteinExistence type="inferred from homology"/>
<evidence type="ECO:0000256" key="8">
    <source>
        <dbReference type="ARBA" id="ARBA00023125"/>
    </source>
</evidence>
<comment type="subcellular location">
    <subcellularLocation>
        <location evidence="2">Endomembrane system</location>
        <topology evidence="2">Multi-pass membrane protein</topology>
    </subcellularLocation>
    <subcellularLocation>
        <location evidence="1">Nucleus membrane</location>
    </subcellularLocation>
</comment>
<dbReference type="EnsemblMetazoa" id="XM_038195868.1">
    <property type="protein sequence ID" value="XP_038051796.1"/>
    <property type="gene ID" value="LOC119724695"/>
</dbReference>
<dbReference type="PANTHER" id="PTHR22593">
    <property type="entry name" value="TRANSMEMBRANE PROTEIN 18"/>
    <property type="match status" value="1"/>
</dbReference>
<evidence type="ECO:0000313" key="12">
    <source>
        <dbReference type="EnsemblMetazoa" id="XP_038051796.1"/>
    </source>
</evidence>
<comment type="similarity">
    <text evidence="3">Belongs to the TMEM18 family.</text>
</comment>
<dbReference type="GeneID" id="119724695"/>
<evidence type="ECO:0000256" key="6">
    <source>
        <dbReference type="ARBA" id="ARBA00022989"/>
    </source>
</evidence>
<keyword evidence="8" id="KW-0238">DNA-binding</keyword>
<keyword evidence="5 11" id="KW-0812">Transmembrane</keyword>
<feature type="transmembrane region" description="Helical" evidence="11">
    <location>
        <begin position="57"/>
        <end position="74"/>
    </location>
</feature>
<keyword evidence="7" id="KW-0175">Coiled coil</keyword>
<reference evidence="12" key="1">
    <citation type="submission" date="2022-11" db="UniProtKB">
        <authorList>
            <consortium name="EnsemblMetazoa"/>
        </authorList>
    </citation>
    <scope>IDENTIFICATION</scope>
</reference>
<keyword evidence="13" id="KW-1185">Reference proteome</keyword>
<dbReference type="RefSeq" id="XP_038051796.1">
    <property type="nucleotide sequence ID" value="XM_038195868.1"/>
</dbReference>
<evidence type="ECO:0000256" key="11">
    <source>
        <dbReference type="SAM" id="Phobius"/>
    </source>
</evidence>
<organism evidence="12 13">
    <name type="scientific">Patiria miniata</name>
    <name type="common">Bat star</name>
    <name type="synonym">Asterina miniata</name>
    <dbReference type="NCBI Taxonomy" id="46514"/>
    <lineage>
        <taxon>Eukaryota</taxon>
        <taxon>Metazoa</taxon>
        <taxon>Echinodermata</taxon>
        <taxon>Eleutherozoa</taxon>
        <taxon>Asterozoa</taxon>
        <taxon>Asteroidea</taxon>
        <taxon>Valvatacea</taxon>
        <taxon>Valvatida</taxon>
        <taxon>Asterinidae</taxon>
        <taxon>Patiria</taxon>
    </lineage>
</organism>
<evidence type="ECO:0000313" key="13">
    <source>
        <dbReference type="Proteomes" id="UP000887568"/>
    </source>
</evidence>
<evidence type="ECO:0000256" key="2">
    <source>
        <dbReference type="ARBA" id="ARBA00004127"/>
    </source>
</evidence>
<dbReference type="Pfam" id="PF14770">
    <property type="entry name" value="TMEM18"/>
    <property type="match status" value="1"/>
</dbReference>